<dbReference type="EMBL" id="VTPU01000001">
    <property type="protein sequence ID" value="TZG41501.1"/>
    <property type="molecule type" value="Genomic_DNA"/>
</dbReference>
<proteinExistence type="predicted"/>
<protein>
    <submittedName>
        <fullName evidence="1">Uncharacterized protein</fullName>
    </submittedName>
</protein>
<evidence type="ECO:0000313" key="2">
    <source>
        <dbReference type="Proteomes" id="UP000324260"/>
    </source>
</evidence>
<name>A0A5D9DFE4_HALER</name>
<accession>A0A5D9DFE4</accession>
<gene>
    <name evidence="1" type="ORF">FZZ93_02225</name>
</gene>
<evidence type="ECO:0000313" key="1">
    <source>
        <dbReference type="EMBL" id="TZG41501.1"/>
    </source>
</evidence>
<keyword evidence="2" id="KW-1185">Reference proteome</keyword>
<sequence>MTKSKTLRHLTLEEIDLVAGGDGIVTGLVGDIPLVGPPVANAVEGLTDGILAPFRTTAVFGVKIPVPGMDEII</sequence>
<reference evidence="1 2" key="1">
    <citation type="submission" date="2019-08" db="EMBL/GenBank/DDBJ databases">
        <title>Draft Genome Sequence of Halomonas eurihalina Isolated from Preserved Hide-surface.</title>
        <authorList>
            <person name="Hussain S.A."/>
            <person name="Xu A."/>
            <person name="Sarker M."/>
            <person name="Sommers C."/>
        </authorList>
    </citation>
    <scope>NUCLEOTIDE SEQUENCE [LARGE SCALE GENOMIC DNA]</scope>
    <source>
        <strain evidence="1 2">MS1</strain>
    </source>
</reference>
<dbReference type="RefSeq" id="WP_149320692.1">
    <property type="nucleotide sequence ID" value="NZ_JARWAH010000001.1"/>
</dbReference>
<dbReference type="AlphaFoldDB" id="A0A5D9DFE4"/>
<dbReference type="Proteomes" id="UP000324260">
    <property type="component" value="Unassembled WGS sequence"/>
</dbReference>
<comment type="caution">
    <text evidence="1">The sequence shown here is derived from an EMBL/GenBank/DDBJ whole genome shotgun (WGS) entry which is preliminary data.</text>
</comment>
<organism evidence="1 2">
    <name type="scientific">Halomonas eurihalina</name>
    <dbReference type="NCBI Taxonomy" id="42566"/>
    <lineage>
        <taxon>Bacteria</taxon>
        <taxon>Pseudomonadati</taxon>
        <taxon>Pseudomonadota</taxon>
        <taxon>Gammaproteobacteria</taxon>
        <taxon>Oceanospirillales</taxon>
        <taxon>Halomonadaceae</taxon>
        <taxon>Halomonas</taxon>
    </lineage>
</organism>